<keyword evidence="6 13" id="KW-0812">Transmembrane</keyword>
<keyword evidence="8 13" id="KW-1133">Transmembrane helix</keyword>
<comment type="similarity">
    <text evidence="3">Belongs to the very long-chain fatty acids dehydratase HACD family.</text>
</comment>
<sequence length="237" mass="26401">MERKSNNNLIFTILNGTALLGWSFILLLLLSSTFHVKSLWSTHELERVLPSPLIILYILEGICLMEVGRIALGHLKGNLLLGVVLHAIRITWLVYVLSDRLQVLMKKSDDDFDKQQLSTILQTELVLYSWSITEVCRYPMYLFPSSSMARNLRLSVPIVSFPVGCTLEAYGAFCVVYADLFSSSADVIATSWVKVGLLSMVILINGLLGPTLAYPAILKKGLPVLLGKQSVKARKME</sequence>
<dbReference type="Pfam" id="PF04387">
    <property type="entry name" value="PTPLA"/>
    <property type="match status" value="1"/>
</dbReference>
<dbReference type="GO" id="GO:0016020">
    <property type="term" value="C:membrane"/>
    <property type="evidence" value="ECO:0007669"/>
    <property type="project" value="UniProtKB-SubCell"/>
</dbReference>
<dbReference type="EC" id="4.2.1.134" evidence="4"/>
<dbReference type="InterPro" id="IPR007482">
    <property type="entry name" value="Tyr_Pase-like_PTPLA"/>
</dbReference>
<keyword evidence="10 13" id="KW-0472">Membrane</keyword>
<evidence type="ECO:0000313" key="14">
    <source>
        <dbReference type="EMBL" id="KAL3761509.1"/>
    </source>
</evidence>
<keyword evidence="5" id="KW-0444">Lipid biosynthesis</keyword>
<dbReference type="AlphaFoldDB" id="A0ABD3MBW7"/>
<evidence type="ECO:0000256" key="5">
    <source>
        <dbReference type="ARBA" id="ARBA00022516"/>
    </source>
</evidence>
<comment type="pathway">
    <text evidence="2">Lipid metabolism; fatty acid biosynthesis.</text>
</comment>
<evidence type="ECO:0000256" key="4">
    <source>
        <dbReference type="ARBA" id="ARBA00013122"/>
    </source>
</evidence>
<evidence type="ECO:0000256" key="9">
    <source>
        <dbReference type="ARBA" id="ARBA00023098"/>
    </source>
</evidence>
<keyword evidence="12" id="KW-0456">Lyase</keyword>
<accession>A0ABD3MBW7</accession>
<evidence type="ECO:0000256" key="12">
    <source>
        <dbReference type="ARBA" id="ARBA00023239"/>
    </source>
</evidence>
<evidence type="ECO:0000256" key="1">
    <source>
        <dbReference type="ARBA" id="ARBA00004141"/>
    </source>
</evidence>
<feature type="transmembrane region" description="Helical" evidence="13">
    <location>
        <begin position="12"/>
        <end position="34"/>
    </location>
</feature>
<reference evidence="14 15" key="1">
    <citation type="submission" date="2024-10" db="EMBL/GenBank/DDBJ databases">
        <title>Updated reference genomes for cyclostephanoid diatoms.</title>
        <authorList>
            <person name="Roberts W.R."/>
            <person name="Alverson A.J."/>
        </authorList>
    </citation>
    <scope>NUCLEOTIDE SEQUENCE [LARGE SCALE GENOMIC DNA]</scope>
    <source>
        <strain evidence="14 15">AJA232-27</strain>
    </source>
</reference>
<gene>
    <name evidence="14" type="ORF">ACHAWU_006539</name>
</gene>
<dbReference type="PANTHER" id="PTHR11035:SF35">
    <property type="entry name" value="VERY-LONG-CHAIN (3R)-3-HYDROXYACYL-COA DEHYDRATASE"/>
    <property type="match status" value="1"/>
</dbReference>
<dbReference type="PANTHER" id="PTHR11035">
    <property type="entry name" value="VERY-LONG-CHAIN (3R)-3-HYDROXYACYL-COA DEHYDRATASE"/>
    <property type="match status" value="1"/>
</dbReference>
<protein>
    <recommendedName>
        <fullName evidence="4">very-long-chain (3R)-3-hydroxyacyl-CoA dehydratase</fullName>
        <ecNumber evidence="4">4.2.1.134</ecNumber>
    </recommendedName>
</protein>
<evidence type="ECO:0000256" key="8">
    <source>
        <dbReference type="ARBA" id="ARBA00022989"/>
    </source>
</evidence>
<proteinExistence type="inferred from homology"/>
<comment type="subcellular location">
    <subcellularLocation>
        <location evidence="1">Membrane</location>
        <topology evidence="1">Multi-pass membrane protein</topology>
    </subcellularLocation>
</comment>
<feature type="transmembrane region" description="Helical" evidence="13">
    <location>
        <begin position="198"/>
        <end position="218"/>
    </location>
</feature>
<dbReference type="GO" id="GO:0006633">
    <property type="term" value="P:fatty acid biosynthetic process"/>
    <property type="evidence" value="ECO:0007669"/>
    <property type="project" value="UniProtKB-KW"/>
</dbReference>
<evidence type="ECO:0000256" key="10">
    <source>
        <dbReference type="ARBA" id="ARBA00023136"/>
    </source>
</evidence>
<organism evidence="14 15">
    <name type="scientific">Discostella pseudostelligera</name>
    <dbReference type="NCBI Taxonomy" id="259834"/>
    <lineage>
        <taxon>Eukaryota</taxon>
        <taxon>Sar</taxon>
        <taxon>Stramenopiles</taxon>
        <taxon>Ochrophyta</taxon>
        <taxon>Bacillariophyta</taxon>
        <taxon>Coscinodiscophyceae</taxon>
        <taxon>Thalassiosirophycidae</taxon>
        <taxon>Stephanodiscales</taxon>
        <taxon>Stephanodiscaceae</taxon>
        <taxon>Discostella</taxon>
    </lineage>
</organism>
<evidence type="ECO:0000256" key="3">
    <source>
        <dbReference type="ARBA" id="ARBA00007811"/>
    </source>
</evidence>
<comment type="caution">
    <text evidence="14">The sequence shown here is derived from an EMBL/GenBank/DDBJ whole genome shotgun (WGS) entry which is preliminary data.</text>
</comment>
<evidence type="ECO:0000256" key="6">
    <source>
        <dbReference type="ARBA" id="ARBA00022692"/>
    </source>
</evidence>
<keyword evidence="9" id="KW-0443">Lipid metabolism</keyword>
<evidence type="ECO:0000256" key="2">
    <source>
        <dbReference type="ARBA" id="ARBA00005194"/>
    </source>
</evidence>
<feature type="transmembrane region" description="Helical" evidence="13">
    <location>
        <begin position="79"/>
        <end position="97"/>
    </location>
</feature>
<keyword evidence="7" id="KW-0276">Fatty acid metabolism</keyword>
<evidence type="ECO:0000313" key="15">
    <source>
        <dbReference type="Proteomes" id="UP001530293"/>
    </source>
</evidence>
<keyword evidence="11" id="KW-0275">Fatty acid biosynthesis</keyword>
<dbReference type="GO" id="GO:0102158">
    <property type="term" value="F:very-long-chain (3R)-3-hydroxyacyl-CoA dehydratase activity"/>
    <property type="evidence" value="ECO:0007669"/>
    <property type="project" value="UniProtKB-EC"/>
</dbReference>
<dbReference type="Proteomes" id="UP001530293">
    <property type="component" value="Unassembled WGS sequence"/>
</dbReference>
<keyword evidence="15" id="KW-1185">Reference proteome</keyword>
<dbReference type="EMBL" id="JALLBG020000149">
    <property type="protein sequence ID" value="KAL3761509.1"/>
    <property type="molecule type" value="Genomic_DNA"/>
</dbReference>
<evidence type="ECO:0000256" key="13">
    <source>
        <dbReference type="SAM" id="Phobius"/>
    </source>
</evidence>
<feature type="transmembrane region" description="Helical" evidence="13">
    <location>
        <begin position="154"/>
        <end position="178"/>
    </location>
</feature>
<evidence type="ECO:0000256" key="11">
    <source>
        <dbReference type="ARBA" id="ARBA00023160"/>
    </source>
</evidence>
<evidence type="ECO:0000256" key="7">
    <source>
        <dbReference type="ARBA" id="ARBA00022832"/>
    </source>
</evidence>
<name>A0ABD3MBW7_9STRA</name>